<evidence type="ECO:0000259" key="2">
    <source>
        <dbReference type="Pfam" id="PF17131"/>
    </source>
</evidence>
<dbReference type="InterPro" id="IPR033399">
    <property type="entry name" value="TP_0789-like"/>
</dbReference>
<accession>A0A3P3XKV4</accession>
<protein>
    <recommendedName>
        <fullName evidence="2">Uncharacterized protein TP-0789 domain-containing protein</fullName>
    </recommendedName>
</protein>
<organism evidence="3">
    <name type="scientific">uncultured spirochete</name>
    <dbReference type="NCBI Taxonomy" id="156406"/>
    <lineage>
        <taxon>Bacteria</taxon>
        <taxon>Pseudomonadati</taxon>
        <taxon>Spirochaetota</taxon>
        <taxon>Spirochaetia</taxon>
        <taxon>Spirochaetales</taxon>
        <taxon>environmental samples</taxon>
    </lineage>
</organism>
<proteinExistence type="predicted"/>
<name>A0A3P3XKV4_9SPIR</name>
<reference evidence="3" key="1">
    <citation type="submission" date="2017-02" db="EMBL/GenBank/DDBJ databases">
        <authorList>
            <person name="Regsiter A."/>
            <person name="William W."/>
        </authorList>
    </citation>
    <scope>NUCLEOTIDE SEQUENCE</scope>
    <source>
        <strain evidence="3">Bib</strain>
    </source>
</reference>
<keyword evidence="1" id="KW-0732">Signal</keyword>
<feature type="domain" description="Uncharacterized protein TP-0789" evidence="2">
    <location>
        <begin position="98"/>
        <end position="277"/>
    </location>
</feature>
<dbReference type="CDD" id="cd16329">
    <property type="entry name" value="LolA_like"/>
    <property type="match status" value="1"/>
</dbReference>
<dbReference type="AlphaFoldDB" id="A0A3P3XKV4"/>
<feature type="signal peptide" evidence="1">
    <location>
        <begin position="1"/>
        <end position="34"/>
    </location>
</feature>
<dbReference type="Pfam" id="PF17131">
    <property type="entry name" value="LolA_like"/>
    <property type="match status" value="1"/>
</dbReference>
<evidence type="ECO:0000256" key="1">
    <source>
        <dbReference type="SAM" id="SignalP"/>
    </source>
</evidence>
<dbReference type="EMBL" id="FWDM01000032">
    <property type="protein sequence ID" value="SLM15040.1"/>
    <property type="molecule type" value="Genomic_DNA"/>
</dbReference>
<dbReference type="Gene3D" id="2.50.20.10">
    <property type="entry name" value="Lipoprotein localisation LolA/LolB/LppX"/>
    <property type="match status" value="1"/>
</dbReference>
<gene>
    <name evidence="3" type="ORF">SPIROBIBN47_380043</name>
</gene>
<feature type="chain" id="PRO_5018019363" description="Uncharacterized protein TP-0789 domain-containing protein" evidence="1">
    <location>
        <begin position="35"/>
        <end position="278"/>
    </location>
</feature>
<sequence length="278" mass="30490">MKKASNYFVIISRFAKVFLFAAGALLLMAQAVMAQGTPGQDGGAAAAGSTAGSSREADALLEAIDSAQRYSSISYIGLMEITQGSRVLKKQFIANARGSDKVILEFTNPEDKGTRMLRLGSTIWMYFPSEGETVRISGSLLRQGLMGSNLSYEEVAEGESLREAYSAQIIKEEMLDGRLCKLLKLVSSRTDISYPVRILWVDASRKIPLKIELYARSGILMKTMYVKEIEAIAGRQLPTKVEIVDALKKNSKTVFSIQSVKIDVAMPDSMFSMEALTK</sequence>
<evidence type="ECO:0000313" key="3">
    <source>
        <dbReference type="EMBL" id="SLM15040.1"/>
    </source>
</evidence>